<proteinExistence type="predicted"/>
<gene>
    <name evidence="2" type="ORF">SCLCIDRAFT_1018374</name>
</gene>
<keyword evidence="3" id="KW-1185">Reference proteome</keyword>
<dbReference type="Gene3D" id="3.80.10.10">
    <property type="entry name" value="Ribonuclease Inhibitor"/>
    <property type="match status" value="1"/>
</dbReference>
<name>A0A0C3EK75_9AGAM</name>
<dbReference type="InterPro" id="IPR032675">
    <property type="entry name" value="LRR_dom_sf"/>
</dbReference>
<evidence type="ECO:0000313" key="2">
    <source>
        <dbReference type="EMBL" id="KIM68321.1"/>
    </source>
</evidence>
<accession>A0A0C3EK75</accession>
<dbReference type="HOGENOM" id="CLU_023752_1_0_1"/>
<reference evidence="3" key="2">
    <citation type="submission" date="2015-01" db="EMBL/GenBank/DDBJ databases">
        <title>Evolutionary Origins and Diversification of the Mycorrhizal Mutualists.</title>
        <authorList>
            <consortium name="DOE Joint Genome Institute"/>
            <consortium name="Mycorrhizal Genomics Consortium"/>
            <person name="Kohler A."/>
            <person name="Kuo A."/>
            <person name="Nagy L.G."/>
            <person name="Floudas D."/>
            <person name="Copeland A."/>
            <person name="Barry K.W."/>
            <person name="Cichocki N."/>
            <person name="Veneault-Fourrey C."/>
            <person name="LaButti K."/>
            <person name="Lindquist E.A."/>
            <person name="Lipzen A."/>
            <person name="Lundell T."/>
            <person name="Morin E."/>
            <person name="Murat C."/>
            <person name="Riley R."/>
            <person name="Ohm R."/>
            <person name="Sun H."/>
            <person name="Tunlid A."/>
            <person name="Henrissat B."/>
            <person name="Grigoriev I.V."/>
            <person name="Hibbett D.S."/>
            <person name="Martin F."/>
        </authorList>
    </citation>
    <scope>NUCLEOTIDE SEQUENCE [LARGE SCALE GENOMIC DNA]</scope>
    <source>
        <strain evidence="3">Foug A</strain>
    </source>
</reference>
<dbReference type="EMBL" id="KN822010">
    <property type="protein sequence ID" value="KIM68321.1"/>
    <property type="molecule type" value="Genomic_DNA"/>
</dbReference>
<dbReference type="AlphaFoldDB" id="A0A0C3EK75"/>
<reference evidence="2 3" key="1">
    <citation type="submission" date="2014-04" db="EMBL/GenBank/DDBJ databases">
        <authorList>
            <consortium name="DOE Joint Genome Institute"/>
            <person name="Kuo A."/>
            <person name="Kohler A."/>
            <person name="Nagy L.G."/>
            <person name="Floudas D."/>
            <person name="Copeland A."/>
            <person name="Barry K.W."/>
            <person name="Cichocki N."/>
            <person name="Veneault-Fourrey C."/>
            <person name="LaButti K."/>
            <person name="Lindquist E.A."/>
            <person name="Lipzen A."/>
            <person name="Lundell T."/>
            <person name="Morin E."/>
            <person name="Murat C."/>
            <person name="Sun H."/>
            <person name="Tunlid A."/>
            <person name="Henrissat B."/>
            <person name="Grigoriev I.V."/>
            <person name="Hibbett D.S."/>
            <person name="Martin F."/>
            <person name="Nordberg H.P."/>
            <person name="Cantor M.N."/>
            <person name="Hua S.X."/>
        </authorList>
    </citation>
    <scope>NUCLEOTIDE SEQUENCE [LARGE SCALE GENOMIC DNA]</scope>
    <source>
        <strain evidence="2 3">Foug A</strain>
    </source>
</reference>
<evidence type="ECO:0000256" key="1">
    <source>
        <dbReference type="SAM" id="Coils"/>
    </source>
</evidence>
<dbReference type="OrthoDB" id="2641965at2759"/>
<organism evidence="2 3">
    <name type="scientific">Scleroderma citrinum Foug A</name>
    <dbReference type="NCBI Taxonomy" id="1036808"/>
    <lineage>
        <taxon>Eukaryota</taxon>
        <taxon>Fungi</taxon>
        <taxon>Dikarya</taxon>
        <taxon>Basidiomycota</taxon>
        <taxon>Agaricomycotina</taxon>
        <taxon>Agaricomycetes</taxon>
        <taxon>Agaricomycetidae</taxon>
        <taxon>Boletales</taxon>
        <taxon>Sclerodermatineae</taxon>
        <taxon>Sclerodermataceae</taxon>
        <taxon>Scleroderma</taxon>
    </lineage>
</organism>
<protein>
    <submittedName>
        <fullName evidence="2">Uncharacterized protein</fullName>
    </submittedName>
</protein>
<evidence type="ECO:0000313" key="3">
    <source>
        <dbReference type="Proteomes" id="UP000053989"/>
    </source>
</evidence>
<dbReference type="InParanoid" id="A0A0C3EK75"/>
<dbReference type="Proteomes" id="UP000053989">
    <property type="component" value="Unassembled WGS sequence"/>
</dbReference>
<sequence>MDNLAQARVELARLEAKAQELVKQLLDVRAAVSAQRSKISQLLRQASPPIHRLPTELLLPIFEFDISAHPDCERKQDLAGVSRRWRDVILNSPIFWTIINIPRLDPSCINSHLKRSGESLLDIAITVRGHGQLDYECLAPYLDIVTPHAHRWRSLHVFDVGVPDAVFGGMILPVGMFIVEAIDHLQFPSLKRVIIPSFGGIEYPDFLTPTCAPALEHLDLGEVLLYENFAPPSTLKTLRLTLDEFDEVHYPSFAYIIPTQSLTTLSLSGDIADWILRPNSIQFPVLSTLTLSVGPTNELLQAIIAPNLEYFNYDPYYEDHPLSFAFEDLEDKFNSVNHFSFLRTARFHGAPDSGILSVCKTFPNVHHAELRLQELSDLFPDRSSDAVSTHIRYPVDLWKDLQSLTLRGPSSVWVKGIDHLSEWLMRRQKLDLPPFRIKLTDFGRHSGSSVFLDHFERLHECLGNYSSLEFDIPITKKINLSRVGDPSFRMHFPELTSGFASDLASAFLAGDFDHSQ</sequence>
<feature type="coiled-coil region" evidence="1">
    <location>
        <begin position="4"/>
        <end position="31"/>
    </location>
</feature>
<keyword evidence="1" id="KW-0175">Coiled coil</keyword>